<evidence type="ECO:0000313" key="6">
    <source>
        <dbReference type="EMBL" id="GES81825.1"/>
    </source>
</evidence>
<name>A0A8H3L9Z4_9GLOM</name>
<reference evidence="6" key="1">
    <citation type="submission" date="2019-10" db="EMBL/GenBank/DDBJ databases">
        <title>Conservation and host-specific expression of non-tandemly repeated heterogenous ribosome RNA gene in arbuscular mycorrhizal fungi.</title>
        <authorList>
            <person name="Maeda T."/>
            <person name="Kobayashi Y."/>
            <person name="Nakagawa T."/>
            <person name="Ezawa T."/>
            <person name="Yamaguchi K."/>
            <person name="Bino T."/>
            <person name="Nishimoto Y."/>
            <person name="Shigenobu S."/>
            <person name="Kawaguchi M."/>
        </authorList>
    </citation>
    <scope>NUCLEOTIDE SEQUENCE</scope>
    <source>
        <strain evidence="6">HR1</strain>
    </source>
</reference>
<keyword evidence="3" id="KW-0964">Secreted</keyword>
<dbReference type="AlphaFoldDB" id="A0A8H3L9Z4"/>
<comment type="caution">
    <text evidence="6">The sequence shown here is derived from an EMBL/GenBank/DDBJ whole genome shotgun (WGS) entry which is preliminary data.</text>
</comment>
<evidence type="ECO:0000256" key="3">
    <source>
        <dbReference type="ARBA" id="ARBA00022525"/>
    </source>
</evidence>
<feature type="domain" description="Crinkler effector protein N-terminal" evidence="5">
    <location>
        <begin position="6"/>
        <end position="113"/>
    </location>
</feature>
<accession>A0A8H3L9Z4</accession>
<feature type="coiled-coil region" evidence="4">
    <location>
        <begin position="167"/>
        <end position="194"/>
    </location>
</feature>
<evidence type="ECO:0000313" key="7">
    <source>
        <dbReference type="Proteomes" id="UP000615446"/>
    </source>
</evidence>
<dbReference type="InterPro" id="IPR045379">
    <property type="entry name" value="Crinkler_N"/>
</dbReference>
<evidence type="ECO:0000256" key="4">
    <source>
        <dbReference type="SAM" id="Coils"/>
    </source>
</evidence>
<evidence type="ECO:0000256" key="1">
    <source>
        <dbReference type="ARBA" id="ARBA00004340"/>
    </source>
</evidence>
<dbReference type="GO" id="GO:0005576">
    <property type="term" value="C:extracellular region"/>
    <property type="evidence" value="ECO:0007669"/>
    <property type="project" value="UniProtKB-SubCell"/>
</dbReference>
<organism evidence="6 7">
    <name type="scientific">Rhizophagus clarus</name>
    <dbReference type="NCBI Taxonomy" id="94130"/>
    <lineage>
        <taxon>Eukaryota</taxon>
        <taxon>Fungi</taxon>
        <taxon>Fungi incertae sedis</taxon>
        <taxon>Mucoromycota</taxon>
        <taxon>Glomeromycotina</taxon>
        <taxon>Glomeromycetes</taxon>
        <taxon>Glomerales</taxon>
        <taxon>Glomeraceae</taxon>
        <taxon>Rhizophagus</taxon>
    </lineage>
</organism>
<dbReference type="Proteomes" id="UP000615446">
    <property type="component" value="Unassembled WGS sequence"/>
</dbReference>
<dbReference type="OrthoDB" id="2673191at2759"/>
<dbReference type="Pfam" id="PF20147">
    <property type="entry name" value="Crinkler"/>
    <property type="match status" value="1"/>
</dbReference>
<evidence type="ECO:0000256" key="2">
    <source>
        <dbReference type="ARBA" id="ARBA00004613"/>
    </source>
</evidence>
<keyword evidence="4" id="KW-0175">Coiled coil</keyword>
<protein>
    <recommendedName>
        <fullName evidence="5">Crinkler effector protein N-terminal domain-containing protein</fullName>
    </recommendedName>
</protein>
<gene>
    <name evidence="6" type="ORF">RCL2_000906600</name>
</gene>
<proteinExistence type="predicted"/>
<comment type="subcellular location">
    <subcellularLocation>
        <location evidence="1">Host cell</location>
    </subcellularLocation>
    <subcellularLocation>
        <location evidence="2">Secreted</location>
    </subcellularLocation>
</comment>
<dbReference type="EMBL" id="BLAL01000058">
    <property type="protein sequence ID" value="GES81825.1"/>
    <property type="molecule type" value="Genomic_DNA"/>
</dbReference>
<sequence length="319" mass="36545">MSSFNITLCCLINGNNVSAAFPVKVDNDKTIGELKKIIKDENSNEFSEVDAKDLTLWKVEIPDNDDDGGDDGDDDEKQLILQGIKKTKLLGIRHVEDYWTDSPPKRCIHVIVEPPVITVSNQSTSVAKITHDMENFSLDDHENAPTPLSPNFFPEFLKILKENSEIMKQITLSLEQEKDRRKDSEKESMIIEAEAEGHSDVVFTLDPRNFFGESKSKSSSASYLGELSKAINDRLLKNPLIEKTELAVQTYFNELMDGFISKYKNEIITKNTNDKSYFNRFMPDFSICKDEDTISFRFGYYVKIEYRIKVHTNNLNIMR</sequence>
<evidence type="ECO:0000259" key="5">
    <source>
        <dbReference type="Pfam" id="PF20147"/>
    </source>
</evidence>
<dbReference type="GO" id="GO:0043657">
    <property type="term" value="C:host cell"/>
    <property type="evidence" value="ECO:0007669"/>
    <property type="project" value="UniProtKB-SubCell"/>
</dbReference>